<reference evidence="1 2" key="1">
    <citation type="journal article" date="2016" name="Nat. Commun.">
        <title>Thousands of microbial genomes shed light on interconnected biogeochemical processes in an aquifer system.</title>
        <authorList>
            <person name="Anantharaman K."/>
            <person name="Brown C.T."/>
            <person name="Hug L.A."/>
            <person name="Sharon I."/>
            <person name="Castelle C.J."/>
            <person name="Probst A.J."/>
            <person name="Thomas B.C."/>
            <person name="Singh A."/>
            <person name="Wilkins M.J."/>
            <person name="Karaoz U."/>
            <person name="Brodie E.L."/>
            <person name="Williams K.H."/>
            <person name="Hubbard S.S."/>
            <person name="Banfield J.F."/>
        </authorList>
    </citation>
    <scope>NUCLEOTIDE SEQUENCE [LARGE SCALE GENOMIC DNA]</scope>
</reference>
<evidence type="ECO:0000313" key="1">
    <source>
        <dbReference type="EMBL" id="OGC69587.1"/>
    </source>
</evidence>
<dbReference type="EMBL" id="MEWA01000019">
    <property type="protein sequence ID" value="OGC69587.1"/>
    <property type="molecule type" value="Genomic_DNA"/>
</dbReference>
<sequence>MNSTRKKYIKYPFEYFAAQVEFGVRIAQIKKISRKKAFLKYTDIYGALTNHTFADNKKNKWVKGVLADFEKLVETTRNIDSLSFKTYKLFLTTPFAKTGLDLPKSRDTLRFGCFRLNNSSYYKKRGLVRLHFSPTRQGMLSTDLQLRASDLSSVYLDSRNGEFSQMINYIYENPQKFGNVTHFMSSTWMQGLPVYQSFFPESSVLYRKPLDDVFMWLWGQFMKWDFTGNERRFQEFKKNVRAARNMSEVAGAVPFKVYEVLIPIEEMFAKYVPGYVNEKTENVGTIESVAIQQQFGTSHPLHSHTVYQSKE</sequence>
<protein>
    <submittedName>
        <fullName evidence="1">Uncharacterized protein</fullName>
    </submittedName>
</protein>
<dbReference type="AlphaFoldDB" id="A0A1F4WJJ9"/>
<dbReference type="Proteomes" id="UP000179113">
    <property type="component" value="Unassembled WGS sequence"/>
</dbReference>
<evidence type="ECO:0000313" key="2">
    <source>
        <dbReference type="Proteomes" id="UP000179113"/>
    </source>
</evidence>
<gene>
    <name evidence="1" type="ORF">A2415_03360</name>
</gene>
<organism evidence="1 2">
    <name type="scientific">candidate division WWE3 bacterium RIFOXYC1_FULL_39_7</name>
    <dbReference type="NCBI Taxonomy" id="1802643"/>
    <lineage>
        <taxon>Bacteria</taxon>
        <taxon>Katanobacteria</taxon>
    </lineage>
</organism>
<proteinExistence type="predicted"/>
<comment type="caution">
    <text evidence="1">The sequence shown here is derived from an EMBL/GenBank/DDBJ whole genome shotgun (WGS) entry which is preliminary data.</text>
</comment>
<accession>A0A1F4WJJ9</accession>
<name>A0A1F4WJJ9_UNCKA</name>